<dbReference type="Pfam" id="PF19570">
    <property type="entry name" value="DUF6088"/>
    <property type="match status" value="1"/>
</dbReference>
<evidence type="ECO:0000313" key="2">
    <source>
        <dbReference type="Proteomes" id="UP000182771"/>
    </source>
</evidence>
<evidence type="ECO:0008006" key="3">
    <source>
        <dbReference type="Google" id="ProtNLM"/>
    </source>
</evidence>
<name>A0A1H2THT4_9FLAO</name>
<dbReference type="AlphaFoldDB" id="A0A1H2THT4"/>
<sequence>MESTDDKILKRLSKCGKGNVFFPNDFVALAEIKTILKSLERLTHIGKLIRIARGIYYYPKYDKTLGLGVLYPSYEQIAQSIAKRDKIRIAPAGAYAMNILGLTTQVPMNIVFMTDGTARKIQLFDGHQLCFKHTTPKNLSFQNKTAQLIVFALKEIGAPHITQEHNEALRKILLNIPESKISVDYKLMPSWIRTLIKQLYELL</sequence>
<proteinExistence type="predicted"/>
<comment type="caution">
    <text evidence="1">The sequence shown here is derived from an EMBL/GenBank/DDBJ whole genome shotgun (WGS) entry which is preliminary data.</text>
</comment>
<keyword evidence="2" id="KW-1185">Reference proteome</keyword>
<reference evidence="1 2" key="1">
    <citation type="submission" date="2016-10" db="EMBL/GenBank/DDBJ databases">
        <authorList>
            <person name="Varghese N."/>
            <person name="Submissions S."/>
        </authorList>
    </citation>
    <scope>NUCLEOTIDE SEQUENCE [LARGE SCALE GENOMIC DNA]</scope>
    <source>
        <strain evidence="1 2">DSM 11449</strain>
    </source>
</reference>
<dbReference type="InterPro" id="IPR045738">
    <property type="entry name" value="DUF6088"/>
</dbReference>
<dbReference type="EMBL" id="FNND01000002">
    <property type="protein sequence ID" value="SDW43327.1"/>
    <property type="molecule type" value="Genomic_DNA"/>
</dbReference>
<dbReference type="Proteomes" id="UP000182771">
    <property type="component" value="Unassembled WGS sequence"/>
</dbReference>
<evidence type="ECO:0000313" key="1">
    <source>
        <dbReference type="EMBL" id="SDW43327.1"/>
    </source>
</evidence>
<organism evidence="1 2">
    <name type="scientific">Capnocytophaga granulosa</name>
    <dbReference type="NCBI Taxonomy" id="45242"/>
    <lineage>
        <taxon>Bacteria</taxon>
        <taxon>Pseudomonadati</taxon>
        <taxon>Bacteroidota</taxon>
        <taxon>Flavobacteriia</taxon>
        <taxon>Flavobacteriales</taxon>
        <taxon>Flavobacteriaceae</taxon>
        <taxon>Capnocytophaga</taxon>
    </lineage>
</organism>
<accession>A0A1H2THT4</accession>
<protein>
    <recommendedName>
        <fullName evidence="3">Transcriptional regulator, AbiEi antitoxin, Type IV TA system</fullName>
    </recommendedName>
</protein>
<dbReference type="OrthoDB" id="9798200at2"/>
<dbReference type="GeneID" id="85016293"/>
<dbReference type="RefSeq" id="WP_016420211.1">
    <property type="nucleotide sequence ID" value="NZ_FNND01000002.1"/>
</dbReference>
<gene>
    <name evidence="1" type="ORF">SAMN05444420_102199</name>
</gene>